<dbReference type="Gene3D" id="1.10.840.10">
    <property type="entry name" value="Ras guanine-nucleotide exchange factors catalytic domain"/>
    <property type="match status" value="1"/>
</dbReference>
<dbReference type="InterPro" id="IPR036964">
    <property type="entry name" value="RASGEF_cat_dom_sf"/>
</dbReference>
<dbReference type="InterPro" id="IPR019804">
    <property type="entry name" value="Ras_G-nucl-exch_fac_CS"/>
</dbReference>
<dbReference type="CTD" id="11069"/>
<dbReference type="PRINTS" id="PR00103">
    <property type="entry name" value="CAMPKINASE"/>
</dbReference>
<dbReference type="Pfam" id="PF00617">
    <property type="entry name" value="RasGEF"/>
    <property type="match status" value="1"/>
</dbReference>
<name>A0AA97IWH3_EUBMA</name>
<evidence type="ECO:0000256" key="13">
    <source>
        <dbReference type="ARBA" id="ARBA00076925"/>
    </source>
</evidence>
<keyword evidence="6 16" id="KW-0344">Guanine-nucleotide releasing factor</keyword>
<dbReference type="PROSITE" id="PS00720">
    <property type="entry name" value="RASGEF"/>
    <property type="match status" value="1"/>
</dbReference>
<comment type="subcellular location">
    <subcellularLocation>
        <location evidence="2">Cytoplasm</location>
    </subcellularLocation>
    <subcellularLocation>
        <location evidence="1">Membrane</location>
        <topology evidence="1">Peripheral membrane protein</topology>
    </subcellularLocation>
</comment>
<dbReference type="Gene3D" id="3.10.20.90">
    <property type="entry name" value="Phosphatidylinositol 3-kinase Catalytic Subunit, Chain A, domain 1"/>
    <property type="match status" value="1"/>
</dbReference>
<accession>A0AA97IWH3</accession>
<dbReference type="InterPro" id="IPR008937">
    <property type="entry name" value="Ras-like_GEF"/>
</dbReference>
<dbReference type="Proteomes" id="UP001190640">
    <property type="component" value="Chromosome 2"/>
</dbReference>
<keyword evidence="10" id="KW-0114">cAMP</keyword>
<evidence type="ECO:0000256" key="2">
    <source>
        <dbReference type="ARBA" id="ARBA00004496"/>
    </source>
</evidence>
<dbReference type="InterPro" id="IPR000595">
    <property type="entry name" value="cNMP-bd_dom"/>
</dbReference>
<evidence type="ECO:0000256" key="14">
    <source>
        <dbReference type="ARBA" id="ARBA00077599"/>
    </source>
</evidence>
<evidence type="ECO:0000256" key="6">
    <source>
        <dbReference type="ARBA" id="ARBA00022658"/>
    </source>
</evidence>
<dbReference type="Pfam" id="PF00618">
    <property type="entry name" value="RasGEF_N"/>
    <property type="match status" value="1"/>
</dbReference>
<keyword evidence="8" id="KW-0547">Nucleotide-binding</keyword>
<proteinExistence type="predicted"/>
<evidence type="ECO:0000256" key="11">
    <source>
        <dbReference type="ARBA" id="ARBA00057413"/>
    </source>
</evidence>
<feature type="domain" description="DEP" evidence="19">
    <location>
        <begin position="69"/>
        <end position="144"/>
    </location>
</feature>
<dbReference type="SMART" id="SM00229">
    <property type="entry name" value="RasGEFN"/>
    <property type="match status" value="1"/>
</dbReference>
<dbReference type="GO" id="GO:0007265">
    <property type="term" value="P:Ras protein signal transduction"/>
    <property type="evidence" value="ECO:0007669"/>
    <property type="project" value="TreeGrafter"/>
</dbReference>
<gene>
    <name evidence="22" type="primary">RAPGEF4</name>
</gene>
<evidence type="ECO:0000256" key="16">
    <source>
        <dbReference type="PROSITE-ProRule" id="PRU00168"/>
    </source>
</evidence>
<keyword evidence="5" id="KW-0116">cAMP-binding</keyword>
<dbReference type="PROSITE" id="PS50186">
    <property type="entry name" value="DEP"/>
    <property type="match status" value="1"/>
</dbReference>
<evidence type="ECO:0000256" key="12">
    <source>
        <dbReference type="ARBA" id="ARBA00072533"/>
    </source>
</evidence>
<keyword evidence="7" id="KW-0677">Repeat</keyword>
<evidence type="ECO:0000313" key="22">
    <source>
        <dbReference type="RefSeq" id="XP_054826882.1"/>
    </source>
</evidence>
<dbReference type="GO" id="GO:0030552">
    <property type="term" value="F:cAMP binding"/>
    <property type="evidence" value="ECO:0007669"/>
    <property type="project" value="UniProtKB-KW"/>
</dbReference>
<dbReference type="SMART" id="SM00147">
    <property type="entry name" value="RasGEF"/>
    <property type="match status" value="1"/>
</dbReference>
<dbReference type="SMART" id="SM00100">
    <property type="entry name" value="cNMP"/>
    <property type="match status" value="1"/>
</dbReference>
<feature type="domain" description="N-terminal Ras-GEF" evidence="20">
    <location>
        <begin position="350"/>
        <end position="483"/>
    </location>
</feature>
<dbReference type="PANTHER" id="PTHR23113">
    <property type="entry name" value="GUANINE NUCLEOTIDE EXCHANGE FACTOR"/>
    <property type="match status" value="1"/>
</dbReference>
<dbReference type="FunFam" id="1.10.840.10:FF:000002">
    <property type="entry name" value="Rap guanine nucleotide exchange factor 4"/>
    <property type="match status" value="1"/>
</dbReference>
<dbReference type="Gene3D" id="2.60.120.10">
    <property type="entry name" value="Jelly Rolls"/>
    <property type="match status" value="1"/>
</dbReference>
<dbReference type="InterPro" id="IPR029071">
    <property type="entry name" value="Ubiquitin-like_domsf"/>
</dbReference>
<evidence type="ECO:0000259" key="18">
    <source>
        <dbReference type="PROSITE" id="PS50042"/>
    </source>
</evidence>
<dbReference type="CDD" id="cd00155">
    <property type="entry name" value="RasGEF"/>
    <property type="match status" value="1"/>
</dbReference>
<dbReference type="Pfam" id="PF00610">
    <property type="entry name" value="DEP"/>
    <property type="match status" value="1"/>
</dbReference>
<dbReference type="Gene3D" id="1.20.870.10">
    <property type="entry name" value="Son of sevenless (SoS) protein Chain: S domain 1"/>
    <property type="match status" value="1"/>
</dbReference>
<dbReference type="FunFam" id="1.10.8.1240:FF:000001">
    <property type="entry name" value="Rap guanine nucleotide exchange factor (GEF) 4"/>
    <property type="match status" value="1"/>
</dbReference>
<keyword evidence="9" id="KW-0472">Membrane</keyword>
<dbReference type="CDD" id="cd06224">
    <property type="entry name" value="REM"/>
    <property type="match status" value="1"/>
</dbReference>
<keyword evidence="21" id="KW-1185">Reference proteome</keyword>
<evidence type="ECO:0000256" key="5">
    <source>
        <dbReference type="ARBA" id="ARBA00022566"/>
    </source>
</evidence>
<dbReference type="PROSITE" id="PS50009">
    <property type="entry name" value="RASGEF_CAT"/>
    <property type="match status" value="1"/>
</dbReference>
<dbReference type="GO" id="GO:0005085">
    <property type="term" value="F:guanyl-nucleotide exchange factor activity"/>
    <property type="evidence" value="ECO:0007669"/>
    <property type="project" value="UniProtKB-KW"/>
</dbReference>
<reference evidence="22" key="1">
    <citation type="submission" date="2025-08" db="UniProtKB">
        <authorList>
            <consortium name="RefSeq"/>
        </authorList>
    </citation>
    <scope>IDENTIFICATION</scope>
    <source>
        <tissue evidence="22">Blood</tissue>
    </source>
</reference>
<evidence type="ECO:0000256" key="8">
    <source>
        <dbReference type="ARBA" id="ARBA00022741"/>
    </source>
</evidence>
<evidence type="ECO:0000313" key="21">
    <source>
        <dbReference type="Proteomes" id="UP001190640"/>
    </source>
</evidence>
<evidence type="ECO:0000256" key="9">
    <source>
        <dbReference type="ARBA" id="ARBA00023136"/>
    </source>
</evidence>
<dbReference type="InterPro" id="IPR023578">
    <property type="entry name" value="Ras_GEF_dom_sf"/>
</dbReference>
<dbReference type="SUPFAM" id="SSF51206">
    <property type="entry name" value="cAMP-binding domain-like"/>
    <property type="match status" value="1"/>
</dbReference>
<dbReference type="Gene3D" id="1.10.8.1240">
    <property type="match status" value="1"/>
</dbReference>
<dbReference type="GO" id="GO:0050796">
    <property type="term" value="P:regulation of insulin secretion"/>
    <property type="evidence" value="ECO:0007669"/>
    <property type="project" value="UniProtKB-ARBA"/>
</dbReference>
<evidence type="ECO:0000256" key="1">
    <source>
        <dbReference type="ARBA" id="ARBA00004170"/>
    </source>
</evidence>
<dbReference type="SUPFAM" id="SSF46785">
    <property type="entry name" value="Winged helix' DNA-binding domain"/>
    <property type="match status" value="1"/>
</dbReference>
<keyword evidence="4" id="KW-0963">Cytoplasm</keyword>
<dbReference type="GO" id="GO:0005886">
    <property type="term" value="C:plasma membrane"/>
    <property type="evidence" value="ECO:0007669"/>
    <property type="project" value="TreeGrafter"/>
</dbReference>
<dbReference type="SUPFAM" id="SSF48366">
    <property type="entry name" value="Ras GEF"/>
    <property type="match status" value="1"/>
</dbReference>
<dbReference type="InterPro" id="IPR014710">
    <property type="entry name" value="RmlC-like_jellyroll"/>
</dbReference>
<dbReference type="FunFam" id="1.10.10.10:FF:000096">
    <property type="entry name" value="Rap guanine nucleotide exchange factor 4"/>
    <property type="match status" value="1"/>
</dbReference>
<comment type="function">
    <text evidence="11">Guanine nucleotide exchange factor (GEF) for RAP1A, RAP1B and RAP2A small GTPases that is activated by binding cAMP. Seems not to activate RAB3A. Involved in cAMP-dependent, PKA-independent exocytosis through interaction with RIMS2.</text>
</comment>
<feature type="domain" description="Cyclic nucleotide-binding" evidence="18">
    <location>
        <begin position="209"/>
        <end position="310"/>
    </location>
</feature>
<evidence type="ECO:0000256" key="15">
    <source>
        <dbReference type="ARBA" id="ARBA00081536"/>
    </source>
</evidence>
<protein>
    <recommendedName>
        <fullName evidence="12">Rap guanine nucleotide exchange factor 4</fullName>
    </recommendedName>
    <alternativeName>
        <fullName evidence="13">Exchange factor directly activated by cAMP 2</fullName>
    </alternativeName>
    <alternativeName>
        <fullName evidence="14">Exchange protein directly activated by cAMP 2</fullName>
    </alternativeName>
    <alternativeName>
        <fullName evidence="15">cAMP-regulated guanine nucleotide exchange factor II</fullName>
    </alternativeName>
</protein>
<dbReference type="PROSITE" id="PS50212">
    <property type="entry name" value="RASGEF_NTER"/>
    <property type="match status" value="1"/>
</dbReference>
<dbReference type="SMART" id="SM00049">
    <property type="entry name" value="DEP"/>
    <property type="match status" value="1"/>
</dbReference>
<dbReference type="PROSITE" id="PS50042">
    <property type="entry name" value="CNMP_BINDING_3"/>
    <property type="match status" value="1"/>
</dbReference>
<keyword evidence="3" id="KW-0268">Exocytosis</keyword>
<dbReference type="InterPro" id="IPR000651">
    <property type="entry name" value="Ras-like_Gua-exchang_fac_N"/>
</dbReference>
<evidence type="ECO:0000256" key="3">
    <source>
        <dbReference type="ARBA" id="ARBA00022483"/>
    </source>
</evidence>
<dbReference type="PANTHER" id="PTHR23113:SF175">
    <property type="entry name" value="RAP GUANINE NUCLEOTIDE EXCHANGE FACTOR 4"/>
    <property type="match status" value="1"/>
</dbReference>
<dbReference type="CDD" id="cd00038">
    <property type="entry name" value="CAP_ED"/>
    <property type="match status" value="1"/>
</dbReference>
<evidence type="ECO:0000256" key="4">
    <source>
        <dbReference type="ARBA" id="ARBA00022490"/>
    </source>
</evidence>
<dbReference type="SUPFAM" id="SSF54236">
    <property type="entry name" value="Ubiquitin-like"/>
    <property type="match status" value="1"/>
</dbReference>
<dbReference type="InterPro" id="IPR001895">
    <property type="entry name" value="RASGEF_cat_dom"/>
</dbReference>
<dbReference type="InterPro" id="IPR018490">
    <property type="entry name" value="cNMP-bd_dom_sf"/>
</dbReference>
<dbReference type="InterPro" id="IPR000591">
    <property type="entry name" value="DEP_dom"/>
</dbReference>
<feature type="domain" description="Ras-GEF" evidence="17">
    <location>
        <begin position="575"/>
        <end position="812"/>
    </location>
</feature>
<sequence>MSGLLAPPYGVMETGSNNDSKLYCRRLSRPENTPFIDHHIPLRPAKTITEVPSEKILRAGKVLRNTILSRAPHMIRDRKYHLKTYRQCCVGTELVDWIMQQSSCVHLRTQAVGMWQVLLEEGVLNHVDQEQHFQDKYLFYRFLDDEHEDASMPTEEEKKECDEELQDTMLLLSQIGPDAHMRMILRKPPGQRTVDDLEIIYEELLHIKALSHLSTTVKRELSGVLVFESHPKAGTVLFNQGEEGTSWYIILKGSVNVVIYGKGVVCTLHEGDDFGKLALVNDAPRAASIVLREDNCHFLRVDKEDFNRILRDVEANTVRLKEHDQDVLVLEKVPAGSRASHQGNSQPLQHKYTVMSGTPEKILEHFLETMRPESNEGTDPGVHDFVMMHCVFMPNNQLCPALMAHYHGQPSQGTEQEKMDYALNNKRRVVRLVLQWGVLYGDLLQEDEAALAFLEEFYVSVSDDTRMITALKDQLPELEKTMKQISEDAKAPQKKHKVLLQHFNTSDERTQKRQPIRGSDEKKVVFKPNDVSVFTTLSVNGRLFACPRDQFDSLTPLQEQEGPSTGTMGTFELMSSKDLAYQMTVYEWELFNCVHELELVYHTFGRHNFKKTTANLDLFLRRFNEIQFWVVTEICLCSQLSKRVQLLKKFIKIAAHCKEYKNLNSFFAIIMGLSNVAVSRLTLTWEKLPSKFKKIYAEFESLMDPSRNHRAYRLTVAKLEPPIIPFMPLLIKDMTFTHEGNKTFIDNLVNFEKMRMISNTVRTVKFCRSQPFNPDASLANKNHQDVRSYIRQLNVIDNQRTLSQMSHRLEPRRA</sequence>
<dbReference type="GO" id="GO:0007186">
    <property type="term" value="P:G protein-coupled receptor signaling pathway"/>
    <property type="evidence" value="ECO:0007669"/>
    <property type="project" value="UniProtKB-ARBA"/>
</dbReference>
<dbReference type="GO" id="GO:0006887">
    <property type="term" value="P:exocytosis"/>
    <property type="evidence" value="ECO:0007669"/>
    <property type="project" value="UniProtKB-KW"/>
</dbReference>
<evidence type="ECO:0000259" key="19">
    <source>
        <dbReference type="PROSITE" id="PS50186"/>
    </source>
</evidence>
<evidence type="ECO:0000256" key="10">
    <source>
        <dbReference type="ARBA" id="ARBA00023149"/>
    </source>
</evidence>
<dbReference type="GO" id="GO:0005737">
    <property type="term" value="C:cytoplasm"/>
    <property type="evidence" value="ECO:0007669"/>
    <property type="project" value="UniProtKB-SubCell"/>
</dbReference>
<dbReference type="Gene3D" id="1.10.10.10">
    <property type="entry name" value="Winged helix-like DNA-binding domain superfamily/Winged helix DNA-binding domain"/>
    <property type="match status" value="1"/>
</dbReference>
<evidence type="ECO:0000259" key="17">
    <source>
        <dbReference type="PROSITE" id="PS50009"/>
    </source>
</evidence>
<dbReference type="Pfam" id="PF00027">
    <property type="entry name" value="cNMP_binding"/>
    <property type="match status" value="1"/>
</dbReference>
<dbReference type="FunFam" id="2.60.120.10:FF:000015">
    <property type="entry name" value="Rap guanine nucleotide exchange factor 4"/>
    <property type="match status" value="1"/>
</dbReference>
<dbReference type="InterPro" id="IPR036388">
    <property type="entry name" value="WH-like_DNA-bd_sf"/>
</dbReference>
<evidence type="ECO:0000259" key="20">
    <source>
        <dbReference type="PROSITE" id="PS50212"/>
    </source>
</evidence>
<dbReference type="InterPro" id="IPR036390">
    <property type="entry name" value="WH_DNA-bd_sf"/>
</dbReference>
<evidence type="ECO:0000256" key="7">
    <source>
        <dbReference type="ARBA" id="ARBA00022737"/>
    </source>
</evidence>
<dbReference type="RefSeq" id="XP_054826882.1">
    <property type="nucleotide sequence ID" value="XM_054970907.1"/>
</dbReference>
<organism evidence="21 22">
    <name type="scientific">Eublepharis macularius</name>
    <name type="common">Leopard gecko</name>
    <name type="synonym">Cyrtodactylus macularius</name>
    <dbReference type="NCBI Taxonomy" id="481883"/>
    <lineage>
        <taxon>Eukaryota</taxon>
        <taxon>Metazoa</taxon>
        <taxon>Chordata</taxon>
        <taxon>Craniata</taxon>
        <taxon>Vertebrata</taxon>
        <taxon>Euteleostomi</taxon>
        <taxon>Lepidosauria</taxon>
        <taxon>Squamata</taxon>
        <taxon>Bifurcata</taxon>
        <taxon>Gekkota</taxon>
        <taxon>Eublepharidae</taxon>
        <taxon>Eublepharinae</taxon>
        <taxon>Eublepharis</taxon>
    </lineage>
</organism>
<dbReference type="GeneID" id="129323994"/>
<dbReference type="AlphaFoldDB" id="A0AA97IWH3"/>
<dbReference type="CDD" id="cd04437">
    <property type="entry name" value="DEP_Epac"/>
    <property type="match status" value="1"/>
</dbReference>